<dbReference type="Pfam" id="PF02350">
    <property type="entry name" value="Epimerase_2"/>
    <property type="match status" value="1"/>
</dbReference>
<dbReference type="GO" id="GO:0008761">
    <property type="term" value="F:UDP-N-acetylglucosamine 2-epimerase activity"/>
    <property type="evidence" value="ECO:0007669"/>
    <property type="project" value="UniProtKB-EC"/>
</dbReference>
<gene>
    <name evidence="2" type="ordered locus">MSWAN_1356</name>
</gene>
<dbReference type="CDD" id="cd03786">
    <property type="entry name" value="GTB_UDP-GlcNAc_2-Epimerase"/>
    <property type="match status" value="1"/>
</dbReference>
<proteinExistence type="predicted"/>
<dbReference type="Proteomes" id="UP000009231">
    <property type="component" value="Chromosome"/>
</dbReference>
<evidence type="ECO:0000313" key="2">
    <source>
        <dbReference type="EMBL" id="AEG18371.1"/>
    </source>
</evidence>
<dbReference type="EMBL" id="CP002772">
    <property type="protein sequence ID" value="AEG18371.1"/>
    <property type="molecule type" value="Genomic_DNA"/>
</dbReference>
<accession>F6D704</accession>
<dbReference type="HOGENOM" id="CLU_061127_0_0_2"/>
<evidence type="ECO:0000313" key="3">
    <source>
        <dbReference type="Proteomes" id="UP000009231"/>
    </source>
</evidence>
<reference evidence="2 3" key="1">
    <citation type="journal article" date="2014" name="Int. J. Syst. Evol. Microbiol.">
        <title>Methanobacterium paludis sp. nov. and a novel strain of Methanobacterium lacus isolated from northern peatlands.</title>
        <authorList>
            <person name="Cadillo-Quiroz H."/>
            <person name="Brauer S.L."/>
            <person name="Goodson N."/>
            <person name="Yavitt J.B."/>
            <person name="Zinder S.H."/>
        </authorList>
    </citation>
    <scope>NUCLEOTIDE SEQUENCE [LARGE SCALE GENOMIC DNA]</scope>
    <source>
        <strain evidence="3">DSM 25820 / JCM 18151 / SWAN1</strain>
    </source>
</reference>
<dbReference type="SUPFAM" id="SSF53756">
    <property type="entry name" value="UDP-Glycosyltransferase/glycogen phosphorylase"/>
    <property type="match status" value="1"/>
</dbReference>
<feature type="domain" description="UDP-N-acetylglucosamine 2-epimerase" evidence="1">
    <location>
        <begin position="24"/>
        <end position="365"/>
    </location>
</feature>
<dbReference type="NCBIfam" id="TIGR03568">
    <property type="entry name" value="NeuC_NnaA"/>
    <property type="match status" value="1"/>
</dbReference>
<dbReference type="STRING" id="868131.MSWAN_1356"/>
<dbReference type="GeneID" id="10668861"/>
<sequence>MTRKILYITGTRADYGLMRSVLFEIDKNPEMELELAVTGMHLMNEFGRTINEIRKDEFKIHELNAVFEEDDKFSMAKFVGKLIELLTDLVKKIKPDIILLLGDRGEMLAGAIVGAYLNIPTAHLHGGEITSTVDEYARHAITKLVNIHLPATEKSAERIINMGENPDHVFVVGAPGLDAILNIDMIKKDQLALKYDLNLSRPIILVLQHPVTLESEKSSKQMLETLKAICDLKYQTILIYPNADAGGREIIKLIEKCEKLPFVKTFMNIQRKDYLILMNVASVLVGNSSSGIIESPSFKLPVINIGSRQKGRERASNVIDVDYNVKEIKNAIKKALYDENFKTQLNKCENPYGKGKTSLKVTEILSKITLDKELLEKRLNL</sequence>
<name>F6D704_METPW</name>
<keyword evidence="2" id="KW-0413">Isomerase</keyword>
<dbReference type="GO" id="GO:0006047">
    <property type="term" value="P:UDP-N-acetylglucosamine metabolic process"/>
    <property type="evidence" value="ECO:0007669"/>
    <property type="project" value="InterPro"/>
</dbReference>
<dbReference type="OrthoDB" id="7018at2157"/>
<dbReference type="PANTHER" id="PTHR43174:SF3">
    <property type="entry name" value="UDP-N-ACETYLGLUCOSAMINE 2-EPIMERASE"/>
    <property type="match status" value="1"/>
</dbReference>
<dbReference type="RefSeq" id="WP_013825872.1">
    <property type="nucleotide sequence ID" value="NC_015574.1"/>
</dbReference>
<protein>
    <submittedName>
        <fullName evidence="2">UDP-N-acetyl-D-glucosamine 2-epimerase, UDP-hydrolysing</fullName>
        <ecNumber evidence="2">5.1.3.14</ecNumber>
    </submittedName>
</protein>
<evidence type="ECO:0000259" key="1">
    <source>
        <dbReference type="Pfam" id="PF02350"/>
    </source>
</evidence>
<dbReference type="KEGG" id="mew:MSWAN_1356"/>
<dbReference type="eggNOG" id="arCOG01392">
    <property type="taxonomic scope" value="Archaea"/>
</dbReference>
<keyword evidence="3" id="KW-1185">Reference proteome</keyword>
<dbReference type="AlphaFoldDB" id="F6D704"/>
<dbReference type="InterPro" id="IPR029767">
    <property type="entry name" value="WecB-like"/>
</dbReference>
<dbReference type="PANTHER" id="PTHR43174">
    <property type="entry name" value="UDP-N-ACETYLGLUCOSAMINE 2-EPIMERASE"/>
    <property type="match status" value="1"/>
</dbReference>
<dbReference type="InterPro" id="IPR003331">
    <property type="entry name" value="UDP_GlcNAc_Epimerase_2_dom"/>
</dbReference>
<dbReference type="InterPro" id="IPR020004">
    <property type="entry name" value="UDP-GlcNAc_Epase"/>
</dbReference>
<organism evidence="2 3">
    <name type="scientific">Methanobacterium paludis (strain DSM 25820 / JCM 18151 / SWAN1)</name>
    <dbReference type="NCBI Taxonomy" id="868131"/>
    <lineage>
        <taxon>Archaea</taxon>
        <taxon>Methanobacteriati</taxon>
        <taxon>Methanobacteriota</taxon>
        <taxon>Methanomada group</taxon>
        <taxon>Methanobacteria</taxon>
        <taxon>Methanobacteriales</taxon>
        <taxon>Methanobacteriaceae</taxon>
        <taxon>Methanobacterium</taxon>
    </lineage>
</organism>
<dbReference type="GO" id="GO:0004553">
    <property type="term" value="F:hydrolase activity, hydrolyzing O-glycosyl compounds"/>
    <property type="evidence" value="ECO:0007669"/>
    <property type="project" value="InterPro"/>
</dbReference>
<dbReference type="EC" id="5.1.3.14" evidence="2"/>
<dbReference type="Gene3D" id="3.40.50.2000">
    <property type="entry name" value="Glycogen Phosphorylase B"/>
    <property type="match status" value="2"/>
</dbReference>